<dbReference type="GO" id="GO:0032259">
    <property type="term" value="P:methylation"/>
    <property type="evidence" value="ECO:0007669"/>
    <property type="project" value="UniProtKB-KW"/>
</dbReference>
<dbReference type="GO" id="GO:0008168">
    <property type="term" value="F:methyltransferase activity"/>
    <property type="evidence" value="ECO:0007669"/>
    <property type="project" value="UniProtKB-KW"/>
</dbReference>
<dbReference type="EMBL" id="CP048685">
    <property type="protein sequence ID" value="QPJ60952.1"/>
    <property type="molecule type" value="Genomic_DNA"/>
</dbReference>
<dbReference type="Pfam" id="PF02636">
    <property type="entry name" value="Methyltransf_28"/>
    <property type="match status" value="1"/>
</dbReference>
<evidence type="ECO:0000256" key="2">
    <source>
        <dbReference type="ARBA" id="ARBA00022679"/>
    </source>
</evidence>
<evidence type="ECO:0000313" key="3">
    <source>
        <dbReference type="EMBL" id="QPJ60952.1"/>
    </source>
</evidence>
<name>A0A7T0BV12_9BACT</name>
<reference evidence="3 4" key="1">
    <citation type="submission" date="2020-02" db="EMBL/GenBank/DDBJ databases">
        <title>Genomic and physiological characterization of two novel Nitrospinaceae genera.</title>
        <authorList>
            <person name="Mueller A.J."/>
            <person name="Jung M.-Y."/>
            <person name="Strachan C.R."/>
            <person name="Herbold C.W."/>
            <person name="Kirkegaard R.H."/>
            <person name="Daims H."/>
        </authorList>
    </citation>
    <scope>NUCLEOTIDE SEQUENCE [LARGE SCALE GENOMIC DNA]</scope>
    <source>
        <strain evidence="3">EB</strain>
    </source>
</reference>
<evidence type="ECO:0000256" key="1">
    <source>
        <dbReference type="ARBA" id="ARBA00022603"/>
    </source>
</evidence>
<accession>A0A7T0BV12</accession>
<sequence length="461" mass="52089">MRPPPPNVRPLGDFQPADFWQTHANTIFYGIQGPGIHDHFQTFVSRDHRLAHALAEQFYDSVCSNQISGPLGVMEWGIGNGNLAGSFLSFLKSHDSEGRVYPRLRYHLCDFSEEILKGARNQLRLQDHLELIEFVQVNAESGKVESDAPVHQIISNEIWDDLATKVLVKLNGEFLEEYLQPYLDPAQVTLAFDDFADAFREKDLDQLKTLPSFLEHIHWERTLRKTDIADLPHSGEIKNHFEKIDDRIPVPVNTGAFNTLKNAHNLLAESSCGYTGFDYGMLGYEELNRVGRPYFKLYGGQYTNMVNFPLLKSIGEAIGFPRITLAPQQSFVSDQLGEPVLSAVDLVQSHPNIRRLDPWDVDLLMIQTLASLNQTYKSPYRLKLDYPPVQGTPKKQRKRLAEMVKQLSGTGVPDTVAYITLGEARGALTPLKKIGYREQDIETAFNTPPPPVAFAHINFCK</sequence>
<dbReference type="SUPFAM" id="SSF53335">
    <property type="entry name" value="S-adenosyl-L-methionine-dependent methyltransferases"/>
    <property type="match status" value="1"/>
</dbReference>
<organism evidence="3 4">
    <name type="scientific">Candidatus Nitronauta litoralis</name>
    <dbReference type="NCBI Taxonomy" id="2705533"/>
    <lineage>
        <taxon>Bacteria</taxon>
        <taxon>Pseudomonadati</taxon>
        <taxon>Nitrospinota/Tectimicrobiota group</taxon>
        <taxon>Nitrospinota</taxon>
        <taxon>Nitrospinia</taxon>
        <taxon>Nitrospinales</taxon>
        <taxon>Nitrospinaceae</taxon>
        <taxon>Candidatus Nitronauta</taxon>
    </lineage>
</organism>
<evidence type="ECO:0000313" key="4">
    <source>
        <dbReference type="Proteomes" id="UP000594688"/>
    </source>
</evidence>
<proteinExistence type="predicted"/>
<dbReference type="AlphaFoldDB" id="A0A7T0BV12"/>
<dbReference type="InterPro" id="IPR038375">
    <property type="entry name" value="NDUFAF7_sf"/>
</dbReference>
<keyword evidence="1" id="KW-0489">Methyltransferase</keyword>
<keyword evidence="2" id="KW-0808">Transferase</keyword>
<dbReference type="Proteomes" id="UP000594688">
    <property type="component" value="Chromosome"/>
</dbReference>
<dbReference type="KEGG" id="nli:G3M70_03220"/>
<dbReference type="Gene3D" id="3.40.50.12710">
    <property type="match status" value="1"/>
</dbReference>
<protein>
    <recommendedName>
        <fullName evidence="5">Class I SAM-dependent methyltransferase</fullName>
    </recommendedName>
</protein>
<evidence type="ECO:0008006" key="5">
    <source>
        <dbReference type="Google" id="ProtNLM"/>
    </source>
</evidence>
<dbReference type="InterPro" id="IPR003788">
    <property type="entry name" value="NDUFAF7"/>
</dbReference>
<dbReference type="InterPro" id="IPR029063">
    <property type="entry name" value="SAM-dependent_MTases_sf"/>
</dbReference>
<gene>
    <name evidence="3" type="ORF">G3M70_03220</name>
</gene>